<proteinExistence type="predicted"/>
<comment type="caution">
    <text evidence="1">The sequence shown here is derived from an EMBL/GenBank/DDBJ whole genome shotgun (WGS) entry which is preliminary data.</text>
</comment>
<dbReference type="EMBL" id="JRUQ01000027">
    <property type="protein sequence ID" value="KGT94595.1"/>
    <property type="molecule type" value="Genomic_DNA"/>
</dbReference>
<dbReference type="InterPro" id="IPR016123">
    <property type="entry name" value="Mog1/PsbP_a/b/a-sand"/>
</dbReference>
<dbReference type="OrthoDB" id="9012334at2"/>
<organism evidence="1 2">
    <name type="scientific">Erwinia typographi</name>
    <dbReference type="NCBI Taxonomy" id="371042"/>
    <lineage>
        <taxon>Bacteria</taxon>
        <taxon>Pseudomonadati</taxon>
        <taxon>Pseudomonadota</taxon>
        <taxon>Gammaproteobacteria</taxon>
        <taxon>Enterobacterales</taxon>
        <taxon>Erwiniaceae</taxon>
        <taxon>Erwinia</taxon>
    </lineage>
</organism>
<name>A0A0A3Z6W6_9GAMM</name>
<accession>A0A0A3Z6W6</accession>
<dbReference type="RefSeq" id="WP_034890697.1">
    <property type="nucleotide sequence ID" value="NZ_JRUQ01000027.1"/>
</dbReference>
<dbReference type="Gene3D" id="3.40.1000.10">
    <property type="entry name" value="Mog1/PsbP, alpha/beta/alpha sandwich"/>
    <property type="match status" value="1"/>
</dbReference>
<dbReference type="AlphaFoldDB" id="A0A0A3Z6W6"/>
<keyword evidence="2" id="KW-1185">Reference proteome</keyword>
<sequence length="146" mass="16012">MPSSYQRCVFTEGQLDLPPGYEDRTLNVFKPLDPAGAVINVSRDALNEGEALAAYIDRQLAQLAKLLKGWKEESRQPVMLGQQASAGESITASYLRDGKRIYQQQAVFALDDSLVLVITQSKTAALDNGDRTAFSALLQSYAQTNK</sequence>
<dbReference type="STRING" id="371042.NG99_08255"/>
<dbReference type="InterPro" id="IPR014894">
    <property type="entry name" value="DcrB/EagT6"/>
</dbReference>
<protein>
    <recommendedName>
        <fullName evidence="3">DUF1795 domain-containing protein</fullName>
    </recommendedName>
</protein>
<reference evidence="1 2" key="1">
    <citation type="submission" date="2014-10" db="EMBL/GenBank/DDBJ databases">
        <title>Genome sequence of Erwinia typographi M043b.</title>
        <authorList>
            <person name="Chan K.-G."/>
            <person name="Tan W.-S."/>
        </authorList>
    </citation>
    <scope>NUCLEOTIDE SEQUENCE [LARGE SCALE GENOMIC DNA]</scope>
    <source>
        <strain evidence="1 2">M043b</strain>
    </source>
</reference>
<dbReference type="eggNOG" id="COG5435">
    <property type="taxonomic scope" value="Bacteria"/>
</dbReference>
<dbReference type="Proteomes" id="UP000030351">
    <property type="component" value="Unassembled WGS sequence"/>
</dbReference>
<dbReference type="SUPFAM" id="SSF55724">
    <property type="entry name" value="Mog1p/PsbP-like"/>
    <property type="match status" value="1"/>
</dbReference>
<evidence type="ECO:0000313" key="2">
    <source>
        <dbReference type="Proteomes" id="UP000030351"/>
    </source>
</evidence>
<evidence type="ECO:0008006" key="3">
    <source>
        <dbReference type="Google" id="ProtNLM"/>
    </source>
</evidence>
<evidence type="ECO:0000313" key="1">
    <source>
        <dbReference type="EMBL" id="KGT94595.1"/>
    </source>
</evidence>
<gene>
    <name evidence="1" type="ORF">NG99_08255</name>
</gene>
<dbReference type="Pfam" id="PF08786">
    <property type="entry name" value="DcrB"/>
    <property type="match status" value="1"/>
</dbReference>